<feature type="compositionally biased region" description="Basic residues" evidence="6">
    <location>
        <begin position="481"/>
        <end position="502"/>
    </location>
</feature>
<organism evidence="9 10">
    <name type="scientific">Starmerella bacillaris</name>
    <name type="common">Yeast</name>
    <name type="synonym">Candida zemplinina</name>
    <dbReference type="NCBI Taxonomy" id="1247836"/>
    <lineage>
        <taxon>Eukaryota</taxon>
        <taxon>Fungi</taxon>
        <taxon>Dikarya</taxon>
        <taxon>Ascomycota</taxon>
        <taxon>Saccharomycotina</taxon>
        <taxon>Dipodascomycetes</taxon>
        <taxon>Dipodascales</taxon>
        <taxon>Trichomonascaceae</taxon>
        <taxon>Starmerella</taxon>
    </lineage>
</organism>
<evidence type="ECO:0000259" key="8">
    <source>
        <dbReference type="Pfam" id="PF20222"/>
    </source>
</evidence>
<dbReference type="InterPro" id="IPR044210">
    <property type="entry name" value="Tfc3-like"/>
</dbReference>
<dbReference type="InterPro" id="IPR046488">
    <property type="entry name" value="Sfc3/Tfc3_C"/>
</dbReference>
<name>A0AAV5RGI0_STABA</name>
<evidence type="ECO:0000256" key="5">
    <source>
        <dbReference type="ARBA" id="ARBA00023242"/>
    </source>
</evidence>
<evidence type="ECO:0000256" key="3">
    <source>
        <dbReference type="ARBA" id="ARBA00023125"/>
    </source>
</evidence>
<gene>
    <name evidence="9" type="ORF">DASB73_016590</name>
</gene>
<dbReference type="GO" id="GO:0000127">
    <property type="term" value="C:transcription factor TFIIIC complex"/>
    <property type="evidence" value="ECO:0007669"/>
    <property type="project" value="InterPro"/>
</dbReference>
<dbReference type="Pfam" id="PF04182">
    <property type="entry name" value="B-block_TFIIIC"/>
    <property type="match status" value="1"/>
</dbReference>
<evidence type="ECO:0000256" key="2">
    <source>
        <dbReference type="ARBA" id="ARBA00022553"/>
    </source>
</evidence>
<dbReference type="GO" id="GO:0003677">
    <property type="term" value="F:DNA binding"/>
    <property type="evidence" value="ECO:0007669"/>
    <property type="project" value="UniProtKB-KW"/>
</dbReference>
<dbReference type="InterPro" id="IPR007309">
    <property type="entry name" value="TFIIIC_Bblock-bd"/>
</dbReference>
<dbReference type="EMBL" id="BTGC01000003">
    <property type="protein sequence ID" value="GMM50701.1"/>
    <property type="molecule type" value="Genomic_DNA"/>
</dbReference>
<reference evidence="9 10" key="1">
    <citation type="journal article" date="2023" name="Elife">
        <title>Identification of key yeast species and microbe-microbe interactions impacting larval growth of Drosophila in the wild.</title>
        <authorList>
            <person name="Mure A."/>
            <person name="Sugiura Y."/>
            <person name="Maeda R."/>
            <person name="Honda K."/>
            <person name="Sakurai N."/>
            <person name="Takahashi Y."/>
            <person name="Watada M."/>
            <person name="Katoh T."/>
            <person name="Gotoh A."/>
            <person name="Gotoh Y."/>
            <person name="Taniguchi I."/>
            <person name="Nakamura K."/>
            <person name="Hayashi T."/>
            <person name="Katayama T."/>
            <person name="Uemura T."/>
            <person name="Hattori Y."/>
        </authorList>
    </citation>
    <scope>NUCLEOTIDE SEQUENCE [LARGE SCALE GENOMIC DNA]</scope>
    <source>
        <strain evidence="9 10">SB-73</strain>
    </source>
</reference>
<evidence type="ECO:0000256" key="1">
    <source>
        <dbReference type="ARBA" id="ARBA00004123"/>
    </source>
</evidence>
<keyword evidence="5" id="KW-0539">Nucleus</keyword>
<evidence type="ECO:0000313" key="10">
    <source>
        <dbReference type="Proteomes" id="UP001362899"/>
    </source>
</evidence>
<dbReference type="GO" id="GO:0006384">
    <property type="term" value="P:transcription initiation at RNA polymerase III promoter"/>
    <property type="evidence" value="ECO:0007669"/>
    <property type="project" value="InterPro"/>
</dbReference>
<accession>A0AAV5RGI0</accession>
<dbReference type="GO" id="GO:0042791">
    <property type="term" value="P:5S class rRNA transcription by RNA polymerase III"/>
    <property type="evidence" value="ECO:0007669"/>
    <property type="project" value="TreeGrafter"/>
</dbReference>
<keyword evidence="3" id="KW-0238">DNA-binding</keyword>
<keyword evidence="10" id="KW-1185">Reference proteome</keyword>
<dbReference type="PANTHER" id="PTHR15180:SF1">
    <property type="entry name" value="GENERAL TRANSCRIPTION FACTOR 3C POLYPEPTIDE 1"/>
    <property type="match status" value="1"/>
</dbReference>
<feature type="region of interest" description="Disordered" evidence="6">
    <location>
        <begin position="739"/>
        <end position="794"/>
    </location>
</feature>
<evidence type="ECO:0000313" key="9">
    <source>
        <dbReference type="EMBL" id="GMM50701.1"/>
    </source>
</evidence>
<keyword evidence="4" id="KW-0804">Transcription</keyword>
<protein>
    <submittedName>
        <fullName evidence="9">Transcription factor TFIIIC subunit</fullName>
    </submittedName>
</protein>
<evidence type="ECO:0000256" key="6">
    <source>
        <dbReference type="SAM" id="MobiDB-lite"/>
    </source>
</evidence>
<feature type="domain" description="B-block binding subunit of TFIIIC" evidence="7">
    <location>
        <begin position="88"/>
        <end position="151"/>
    </location>
</feature>
<dbReference type="AlphaFoldDB" id="A0AAV5RGI0"/>
<dbReference type="PANTHER" id="PTHR15180">
    <property type="entry name" value="GENERAL TRANSCRIPTION FACTOR 3C POLYPEPTIDE 1"/>
    <property type="match status" value="1"/>
</dbReference>
<comment type="caution">
    <text evidence="9">The sequence shown here is derived from an EMBL/GenBank/DDBJ whole genome shotgun (WGS) entry which is preliminary data.</text>
</comment>
<feature type="domain" description="Transcription factor tau subunit sfc3/Tfc3 C-terminal" evidence="8">
    <location>
        <begin position="802"/>
        <end position="1209"/>
    </location>
</feature>
<feature type="region of interest" description="Disordered" evidence="6">
    <location>
        <begin position="481"/>
        <end position="511"/>
    </location>
</feature>
<dbReference type="GO" id="GO:0005634">
    <property type="term" value="C:nucleus"/>
    <property type="evidence" value="ECO:0007669"/>
    <property type="project" value="UniProtKB-SubCell"/>
</dbReference>
<proteinExistence type="predicted"/>
<sequence>MDPDTLTRDLVREIARDGVYGTPIEDTFEYVSRISKYKIDDGLKDALMDWLKCNPDLEIHDDGRVYASVDLQRKVLTNSDSGESVIGDLAFKLLSLISHSRKAGVTTAEAAKQTGQDPRSLFGRVQSLVDLKLISRFPVIEKGYSTHKLLFHEELDNHAGWARKEAENDDNLDSKSENGFVDIERLGKIVVDFCKEGPNGLRLTKDIIFLLNSELTEVSKSRKRPIVMRIIQDLANKQLVRRVYMYDPEFPDRQYSCVEYLRDFTHVDVINASVAQEDDEDEANDLYTEENDQVTELDTQVSQLDLSKAVDSLGNNCHANLVHPFVNQIFNEVYEHKAKGISAMDLIKRLAGRSYRKTFSKYLDLLAESKKPQQKRPELGYLDLVRGLDFHHKVKYYRYFAKPFFPKSYTDNDVAKWGHFPSAPVSTKKLSLRELDHKVTVPIPGSCSVVQLEDGSLVPCFRGDNVKGKVISLSKCDSTRKLGRPKKANTKAKVSKSKKTKTNPKSIDPNLIALDPEASTVPQKDPNDPESFIIPHAERHWNGGKQTVSSKRSIWLSLDDTDAVDNLKSEEPITSEVLDLKPDVLEHRSATHLAAQKRIDLIMKTIKHNHGAVVNGATLISLYGEQDDAASTIDRRTLNKVAKELISVGKIHRIEVHVSTGTGTDLVKEILYDPSIIPDPDDSDRINELKYELTEGQKQKHSTIQKAALEAVKSGSTAVPRFALSEEQIRVLKPRPARMLTTKSRNKERKETTKTRFGPSASEVLGLDEEGRTLSKQKRRKSPEDLAAPATETRKEPVDIDSDYLIRAIIVFRSLYAVKTNIDWSAIVSGLGNKVSPSAAKKRWPSIKNKLLARDPSYLRTRTKDFENLFFAWFEQGKIELIDKSKIDDAIPYYTNWWKQQDVALKSIDSNSSTLANSDISTLTSHLKRINLKYVFPKSLIDQFASLQLQPSVVNAEKILASSSFGSVSFYDEFEGLKFTDLEMKMRAIVAADDGPSYSPSAAVNELGPVSDDEAKEAIKSLERQRYIQWAESDPSKVPVGRPYILSDKIKQALVPPKLGPDCAAHACSYLSSQHAGDEFDFNKAATESEMIVLLGLSTFGLDNLTATLPRYNEKFGFLTDNYKSRGIDKQEFECDVGCAIHEMNDGSLVEDGSNSISKLIEPPKSETENRPWIWQTKYLGSNQIWLEVALKIVLTVLFRPGIPSELITYSMRSVLPKDETMAAIHALTEGGALYKEGSALRATNNWFQYLYSTK</sequence>
<evidence type="ECO:0000259" key="7">
    <source>
        <dbReference type="Pfam" id="PF04182"/>
    </source>
</evidence>
<keyword evidence="2" id="KW-0597">Phosphoprotein</keyword>
<dbReference type="Pfam" id="PF20222">
    <property type="entry name" value="DUF6581"/>
    <property type="match status" value="1"/>
</dbReference>
<comment type="subcellular location">
    <subcellularLocation>
        <location evidence="1">Nucleus</location>
    </subcellularLocation>
</comment>
<evidence type="ECO:0000256" key="4">
    <source>
        <dbReference type="ARBA" id="ARBA00023163"/>
    </source>
</evidence>
<dbReference type="Proteomes" id="UP001362899">
    <property type="component" value="Unassembled WGS sequence"/>
</dbReference>